<comment type="caution">
    <text evidence="2">The sequence shown here is derived from an EMBL/GenBank/DDBJ whole genome shotgun (WGS) entry which is preliminary data.</text>
</comment>
<dbReference type="EMBL" id="CAKKLH010000007">
    <property type="protein sequence ID" value="CAH0098734.1"/>
    <property type="molecule type" value="Genomic_DNA"/>
</dbReference>
<feature type="chain" id="PRO_5035159178" evidence="1">
    <location>
        <begin position="28"/>
        <end position="105"/>
    </location>
</feature>
<dbReference type="PANTHER" id="PTHR34652">
    <property type="entry name" value="AGAP002134-PA"/>
    <property type="match status" value="1"/>
</dbReference>
<evidence type="ECO:0000313" key="2">
    <source>
        <dbReference type="EMBL" id="CAH0098734.1"/>
    </source>
</evidence>
<sequence>MLLFHALLPLTQSSLCVLSAVLALAVAAPHRQRRQFDNYMGGDMNGYGNQYDGYNNNYATGNNIKPVYMDINQGYDDNIQTGYGGYEDFGGYEGFQGFQGGNPLV</sequence>
<evidence type="ECO:0000256" key="1">
    <source>
        <dbReference type="SAM" id="SignalP"/>
    </source>
</evidence>
<feature type="signal peptide" evidence="1">
    <location>
        <begin position="1"/>
        <end position="27"/>
    </location>
</feature>
<keyword evidence="3" id="KW-1185">Reference proteome</keyword>
<dbReference type="AlphaFoldDB" id="A0A8J2WCC0"/>
<proteinExistence type="predicted"/>
<dbReference type="PANTHER" id="PTHR34652:SF2">
    <property type="entry name" value="AGAP002134-PA"/>
    <property type="match status" value="1"/>
</dbReference>
<protein>
    <submittedName>
        <fullName evidence="2">Uncharacterized protein</fullName>
    </submittedName>
</protein>
<evidence type="ECO:0000313" key="3">
    <source>
        <dbReference type="Proteomes" id="UP000789390"/>
    </source>
</evidence>
<reference evidence="2" key="1">
    <citation type="submission" date="2021-11" db="EMBL/GenBank/DDBJ databases">
        <authorList>
            <person name="Schell T."/>
        </authorList>
    </citation>
    <scope>NUCLEOTIDE SEQUENCE</scope>
    <source>
        <strain evidence="2">M5</strain>
    </source>
</reference>
<dbReference type="Proteomes" id="UP000789390">
    <property type="component" value="Unassembled WGS sequence"/>
</dbReference>
<name>A0A8J2WCC0_9CRUS</name>
<gene>
    <name evidence="2" type="ORF">DGAL_LOCUS835</name>
</gene>
<keyword evidence="1" id="KW-0732">Signal</keyword>
<accession>A0A8J2WCC0</accession>
<organism evidence="2 3">
    <name type="scientific">Daphnia galeata</name>
    <dbReference type="NCBI Taxonomy" id="27404"/>
    <lineage>
        <taxon>Eukaryota</taxon>
        <taxon>Metazoa</taxon>
        <taxon>Ecdysozoa</taxon>
        <taxon>Arthropoda</taxon>
        <taxon>Crustacea</taxon>
        <taxon>Branchiopoda</taxon>
        <taxon>Diplostraca</taxon>
        <taxon>Cladocera</taxon>
        <taxon>Anomopoda</taxon>
        <taxon>Daphniidae</taxon>
        <taxon>Daphnia</taxon>
    </lineage>
</organism>